<evidence type="ECO:0000256" key="4">
    <source>
        <dbReference type="SAM" id="Phobius"/>
    </source>
</evidence>
<sequence>MNMPKKNQVTVSDLVEEAKKRIVILAICVVGLSYLMSLTSSSVLVNLPAAASLIILLRYFLLDYEMRRKTDAYNRKPASTSASAPKQPPECPKVVEHCDWRRKVNSPVVENAIDQFTRHLISEWMTDLWYSRLTPDKEGPEELVQIINGVLGELSERFRSINLINLLTRDLVNLFCSHLELFRINKPKIENKQAEPPTIEYRDAEIRRILAAENKLHPALFSTEAEHKVLQHLMNGLISLTFRPEDYSALSFVILSGSFWLAQFINERIESAVISRTKAKGELNAAQDASQYKANGSSKIPSDHFSKFLDPSVTGVELVRLKTNQSGAAGDTTATDELNGKQLSKDSLLSMDTQTFRSWSSVPLNSQTGAERDIERHCSGGEWGDVLDLISLPHHFFAGNSAAVDHAKAIVKTREKYPAKLNSSESHVAQPALTDPRRIERSFPHEVRNVSYCSSVVSSQEDDHNLVDLEEVETESSDSFMSGEEDSGLVMGLDSSGTKAGGRHVQYRRLTRTPSRRKRSRSTSQKLPVWQEIERTSFLSGDGQDILNSLNGHGKAEYSSDDSETEFFGRLHSGATASSSASPLSISESRSLTVNSLQNSLVGGSFFKLRCEVLGANIVKSGSRTFAVYSISVTDVINKNSSWSIKRRFRHFEELHQCLKSFPEYKLHLPPKHFLSSGLDIPVIRERCKLLDEYLKMLLQLPTISGSIEVWDFLSVDSQTYVFSSSFSFVETLSVGLDDNPSGKGKKASNVMGPLMGPLTSRRQQLDTESKEPSLQTKLTLTTDGLRNTKNVSNSLSKVATGAWCKSSEDTGNGSDAKVRNTSLGRNSKENVKGRENEIVEDASELLLDSDMYSTLPTEWVPPNLTAPILDLVDVIFQLQDGGWIRYNLEWVMLLMTG</sequence>
<dbReference type="PANTHER" id="PTHR22999">
    <property type="entry name" value="PX SERINE/THREONINE KINASE PXK"/>
    <property type="match status" value="1"/>
</dbReference>
<evidence type="ECO:0000313" key="7">
    <source>
        <dbReference type="EMBL" id="KAE8705139.1"/>
    </source>
</evidence>
<dbReference type="InterPro" id="IPR051837">
    <property type="entry name" value="SortingNexin/PXDomain-PKLike"/>
</dbReference>
<feature type="domain" description="PX" evidence="5">
    <location>
        <begin position="607"/>
        <end position="721"/>
    </location>
</feature>
<dbReference type="AlphaFoldDB" id="A0A6A3AQE6"/>
<keyword evidence="2" id="KW-0963">Cytoplasm</keyword>
<keyword evidence="4" id="KW-1133">Transmembrane helix</keyword>
<keyword evidence="8" id="KW-1185">Reference proteome</keyword>
<dbReference type="EMBL" id="VEPZ02000983">
    <property type="protein sequence ID" value="KAE8705139.1"/>
    <property type="molecule type" value="Genomic_DNA"/>
</dbReference>
<evidence type="ECO:0000259" key="6">
    <source>
        <dbReference type="PROSITE" id="PS51207"/>
    </source>
</evidence>
<dbReference type="InterPro" id="IPR036871">
    <property type="entry name" value="PX_dom_sf"/>
</dbReference>
<dbReference type="SMART" id="SM00312">
    <property type="entry name" value="PX"/>
    <property type="match status" value="1"/>
</dbReference>
<dbReference type="Pfam" id="PF02194">
    <property type="entry name" value="PXA"/>
    <property type="match status" value="1"/>
</dbReference>
<evidence type="ECO:0000256" key="3">
    <source>
        <dbReference type="SAM" id="MobiDB-lite"/>
    </source>
</evidence>
<feature type="transmembrane region" description="Helical" evidence="4">
    <location>
        <begin position="21"/>
        <end position="37"/>
    </location>
</feature>
<evidence type="ECO:0000256" key="1">
    <source>
        <dbReference type="ARBA" id="ARBA00004496"/>
    </source>
</evidence>
<dbReference type="Proteomes" id="UP000436088">
    <property type="component" value="Unassembled WGS sequence"/>
</dbReference>
<reference evidence="7" key="1">
    <citation type="submission" date="2019-09" db="EMBL/GenBank/DDBJ databases">
        <title>Draft genome information of white flower Hibiscus syriacus.</title>
        <authorList>
            <person name="Kim Y.-M."/>
        </authorList>
    </citation>
    <scope>NUCLEOTIDE SEQUENCE [LARGE SCALE GENOMIC DNA]</scope>
    <source>
        <strain evidence="7">YM2019G1</strain>
    </source>
</reference>
<dbReference type="Gene3D" id="3.30.1520.10">
    <property type="entry name" value="Phox-like domain"/>
    <property type="match status" value="1"/>
</dbReference>
<protein>
    <submittedName>
        <fullName evidence="7">Uncharacterized protein</fullName>
    </submittedName>
</protein>
<gene>
    <name evidence="7" type="ORF">F3Y22_tig00110430pilonHSYRG00314</name>
</gene>
<evidence type="ECO:0000259" key="5">
    <source>
        <dbReference type="PROSITE" id="PS50195"/>
    </source>
</evidence>
<evidence type="ECO:0000313" key="8">
    <source>
        <dbReference type="Proteomes" id="UP000436088"/>
    </source>
</evidence>
<organism evidence="7 8">
    <name type="scientific">Hibiscus syriacus</name>
    <name type="common">Rose of Sharon</name>
    <dbReference type="NCBI Taxonomy" id="106335"/>
    <lineage>
        <taxon>Eukaryota</taxon>
        <taxon>Viridiplantae</taxon>
        <taxon>Streptophyta</taxon>
        <taxon>Embryophyta</taxon>
        <taxon>Tracheophyta</taxon>
        <taxon>Spermatophyta</taxon>
        <taxon>Magnoliopsida</taxon>
        <taxon>eudicotyledons</taxon>
        <taxon>Gunneridae</taxon>
        <taxon>Pentapetalae</taxon>
        <taxon>rosids</taxon>
        <taxon>malvids</taxon>
        <taxon>Malvales</taxon>
        <taxon>Malvaceae</taxon>
        <taxon>Malvoideae</taxon>
        <taxon>Hibiscus</taxon>
    </lineage>
</organism>
<dbReference type="InterPro" id="IPR003114">
    <property type="entry name" value="Phox_assoc"/>
</dbReference>
<feature type="region of interest" description="Disordered" evidence="3">
    <location>
        <begin position="495"/>
        <end position="527"/>
    </location>
</feature>
<feature type="domain" description="PXA" evidence="6">
    <location>
        <begin position="106"/>
        <end position="274"/>
    </location>
</feature>
<dbReference type="GO" id="GO:0035091">
    <property type="term" value="F:phosphatidylinositol binding"/>
    <property type="evidence" value="ECO:0007669"/>
    <property type="project" value="InterPro"/>
</dbReference>
<feature type="region of interest" description="Disordered" evidence="3">
    <location>
        <begin position="739"/>
        <end position="776"/>
    </location>
</feature>
<feature type="compositionally biased region" description="Basic residues" evidence="3">
    <location>
        <begin position="501"/>
        <end position="521"/>
    </location>
</feature>
<keyword evidence="4" id="KW-0812">Transmembrane</keyword>
<dbReference type="Pfam" id="PF00787">
    <property type="entry name" value="PX"/>
    <property type="match status" value="1"/>
</dbReference>
<name>A0A6A3AQE6_HIBSY</name>
<dbReference type="PROSITE" id="PS50195">
    <property type="entry name" value="PX"/>
    <property type="match status" value="1"/>
</dbReference>
<feature type="transmembrane region" description="Helical" evidence="4">
    <location>
        <begin position="247"/>
        <end position="265"/>
    </location>
</feature>
<dbReference type="PANTHER" id="PTHR22999:SF28">
    <property type="entry name" value="PHOX (PX) DOMAIN-CONTAINING PROTEIN"/>
    <property type="match status" value="1"/>
</dbReference>
<dbReference type="InterPro" id="IPR001683">
    <property type="entry name" value="PX_dom"/>
</dbReference>
<feature type="transmembrane region" description="Helical" evidence="4">
    <location>
        <begin position="43"/>
        <end position="61"/>
    </location>
</feature>
<dbReference type="SUPFAM" id="SSF64268">
    <property type="entry name" value="PX domain"/>
    <property type="match status" value="1"/>
</dbReference>
<dbReference type="GO" id="GO:0016020">
    <property type="term" value="C:membrane"/>
    <property type="evidence" value="ECO:0007669"/>
    <property type="project" value="UniProtKB-ARBA"/>
</dbReference>
<proteinExistence type="predicted"/>
<dbReference type="PROSITE" id="PS51207">
    <property type="entry name" value="PXA"/>
    <property type="match status" value="1"/>
</dbReference>
<keyword evidence="4" id="KW-0472">Membrane</keyword>
<comment type="caution">
    <text evidence="7">The sequence shown here is derived from an EMBL/GenBank/DDBJ whole genome shotgun (WGS) entry which is preliminary data.</text>
</comment>
<comment type="subcellular location">
    <subcellularLocation>
        <location evidence="1">Cytoplasm</location>
    </subcellularLocation>
</comment>
<dbReference type="GO" id="GO:0005768">
    <property type="term" value="C:endosome"/>
    <property type="evidence" value="ECO:0007669"/>
    <property type="project" value="UniProtKB-ARBA"/>
</dbReference>
<evidence type="ECO:0000256" key="2">
    <source>
        <dbReference type="ARBA" id="ARBA00022490"/>
    </source>
</evidence>
<accession>A0A6A3AQE6</accession>